<keyword evidence="6" id="KW-0812">Transmembrane</keyword>
<evidence type="ECO:0000256" key="6">
    <source>
        <dbReference type="SAM" id="Phobius"/>
    </source>
</evidence>
<evidence type="ECO:0000256" key="1">
    <source>
        <dbReference type="ARBA" id="ARBA00023015"/>
    </source>
</evidence>
<feature type="region of interest" description="Disordered" evidence="5">
    <location>
        <begin position="310"/>
        <end position="341"/>
    </location>
</feature>
<dbReference type="eggNOG" id="ENOG502S0ZW">
    <property type="taxonomic scope" value="Eukaryota"/>
</dbReference>
<evidence type="ECO:0000259" key="7">
    <source>
        <dbReference type="PROSITE" id="PS50048"/>
    </source>
</evidence>
<dbReference type="EMBL" id="JPOX01000037">
    <property type="protein sequence ID" value="KFX43243.1"/>
    <property type="molecule type" value="Genomic_DNA"/>
</dbReference>
<dbReference type="PROSITE" id="PS50048">
    <property type="entry name" value="ZN2_CY6_FUNGAL_2"/>
    <property type="match status" value="1"/>
</dbReference>
<evidence type="ECO:0000256" key="3">
    <source>
        <dbReference type="ARBA" id="ARBA00023163"/>
    </source>
</evidence>
<sequence length="922" mass="102056">MSKKNNSTNQTSSPEAVGFKTRRSHKKSRYGCTKCKQRRIKCDERSPKCSRCEKMNLSCQYPKRKPNPLVPDDFLIEHIDPLLLQYGSQTSYGIGSPRDSDHSSESPLSSVSSFASAQLLAALPRQDRWLDSNLILQAAQTLIPIDFELFKHYLEHTSKDLTVGDEEQHTLQIGIPNLACQSKPLMKSVLAISAVCKCLDIINRQSASREDRGQVIEFLSLANRYHMESLREIQAALPQTKHYDHILANAAMMGMYGSGSHCARIWLAKTAALGDQLQEDLMPRHSQWIKLFRAVHLAYDGLLKNAQSPGETAQFSLDPSPDKPTTRSSPQKRHEYQLSPRVELHRSPINHTLYPIMAATLGTALTNLRRKARDLAVLEARNSISVRENSTMSATHGNPDIEACFVALSILSNIVSETFPTDDLMTSTPLSFEVDVDPVGQLSEVSPWLRRYTASITSMVPSSLPRRFIMAFIHKVPTKYLNLVEEMLSLIQTNTPDSNYQISWTPEPGVAHQLAIDIFAHWLVLVILLDNVWWIGDIGAWELGRIVSFRKMCLWWSKDEDWWPESMFEIKQHFEKHAPPLSRESVESATVESHCIASYHRQQHHNCPATMAQPGVLDQKSESGPAPENHSNAASTRVASLDNTGKAGDDLEASLATANNPNGNLAKEDDDQILHQKPARRGRWGEIVSTNYADLIFIICSLTTGLCDGVVYASFGCFISMQTGNTIFVGLGASGIPMNKPYGWLKSLMSICGFFAGSFVFAKIMRAVGNRKRGTLTVCFAIQAIFVFVAAAIIQSGAIPHDINDQPTSGPLFLELIPIAILAFQFGGQMSASRGMGFNELPTVVLTSVYFDIASDPAIVDSVSKNVKRNRRIGSVVAIVVGAIAAGWLCRSEAEMQSALWISGFLKACIAVAWTVWPVAAK</sequence>
<name>A0A093XDE9_TALMA</name>
<feature type="transmembrane region" description="Helical" evidence="6">
    <location>
        <begin position="901"/>
        <end position="920"/>
    </location>
</feature>
<comment type="caution">
    <text evidence="8">The sequence shown here is derived from an EMBL/GenBank/DDBJ whole genome shotgun (WGS) entry which is preliminary data.</text>
</comment>
<dbReference type="InterPro" id="IPR021858">
    <property type="entry name" value="Fun_TF"/>
</dbReference>
<feature type="region of interest" description="Disordered" evidence="5">
    <location>
        <begin position="615"/>
        <end position="638"/>
    </location>
</feature>
<feature type="compositionally biased region" description="Low complexity" evidence="5">
    <location>
        <begin position="1"/>
        <end position="13"/>
    </location>
</feature>
<evidence type="ECO:0000256" key="4">
    <source>
        <dbReference type="ARBA" id="ARBA00023242"/>
    </source>
</evidence>
<keyword evidence="6" id="KW-0472">Membrane</keyword>
<dbReference type="PROSITE" id="PS00463">
    <property type="entry name" value="ZN2_CY6_FUNGAL_1"/>
    <property type="match status" value="1"/>
</dbReference>
<keyword evidence="4" id="KW-0539">Nucleus</keyword>
<keyword evidence="3" id="KW-0804">Transcription</keyword>
<evidence type="ECO:0000313" key="8">
    <source>
        <dbReference type="EMBL" id="KFX43243.1"/>
    </source>
</evidence>
<proteinExistence type="predicted"/>
<dbReference type="Pfam" id="PF06912">
    <property type="entry name" value="DUF1275"/>
    <property type="match status" value="1"/>
</dbReference>
<keyword evidence="6" id="KW-1133">Transmembrane helix</keyword>
<accession>A0A093XDE9</accession>
<dbReference type="GO" id="GO:0003677">
    <property type="term" value="F:DNA binding"/>
    <property type="evidence" value="ECO:0007669"/>
    <property type="project" value="UniProtKB-KW"/>
</dbReference>
<dbReference type="CDD" id="cd00067">
    <property type="entry name" value="GAL4"/>
    <property type="match status" value="1"/>
</dbReference>
<keyword evidence="1" id="KW-0805">Transcription regulation</keyword>
<organism evidence="8">
    <name type="scientific">Talaromyces marneffei PM1</name>
    <dbReference type="NCBI Taxonomy" id="1077442"/>
    <lineage>
        <taxon>Eukaryota</taxon>
        <taxon>Fungi</taxon>
        <taxon>Dikarya</taxon>
        <taxon>Ascomycota</taxon>
        <taxon>Pezizomycotina</taxon>
        <taxon>Eurotiomycetes</taxon>
        <taxon>Eurotiomycetidae</taxon>
        <taxon>Eurotiales</taxon>
        <taxon>Trichocomaceae</taxon>
        <taxon>Talaromyces</taxon>
        <taxon>Talaromyces sect. Talaromyces</taxon>
    </lineage>
</organism>
<reference evidence="8" key="1">
    <citation type="journal article" date="2014" name="PLoS Genet.">
        <title>Signature Gene Expression Reveals Novel Clues to the Molecular Mechanisms of Dimorphic Transition in Penicillium marneffei.</title>
        <authorList>
            <person name="Yang E."/>
            <person name="Wang G."/>
            <person name="Cai J."/>
            <person name="Woo P.C."/>
            <person name="Lau S.K."/>
            <person name="Yuen K.-Y."/>
            <person name="Chow W.-N."/>
            <person name="Lin X."/>
        </authorList>
    </citation>
    <scope>NUCLEOTIDE SEQUENCE [LARGE SCALE GENOMIC DNA]</scope>
    <source>
        <strain evidence="8">PM1</strain>
    </source>
</reference>
<feature type="compositionally biased region" description="Basic residues" evidence="5">
    <location>
        <begin position="20"/>
        <end position="30"/>
    </location>
</feature>
<dbReference type="HOGENOM" id="CLU_357593_0_0_1"/>
<dbReference type="GO" id="GO:0008270">
    <property type="term" value="F:zinc ion binding"/>
    <property type="evidence" value="ECO:0007669"/>
    <property type="project" value="InterPro"/>
</dbReference>
<feature type="transmembrane region" description="Helical" evidence="6">
    <location>
        <begin position="873"/>
        <end position="889"/>
    </location>
</feature>
<gene>
    <name evidence="8" type="ORF">GQ26_0370810</name>
</gene>
<protein>
    <submittedName>
        <fullName evidence="8">Sterol uptake control protein 2</fullName>
    </submittedName>
</protein>
<feature type="domain" description="Zn(2)-C6 fungal-type" evidence="7">
    <location>
        <begin position="31"/>
        <end position="61"/>
    </location>
</feature>
<evidence type="ECO:0000256" key="5">
    <source>
        <dbReference type="SAM" id="MobiDB-lite"/>
    </source>
</evidence>
<feature type="compositionally biased region" description="Basic and acidic residues" evidence="5">
    <location>
        <begin position="332"/>
        <end position="341"/>
    </location>
</feature>
<dbReference type="InterPro" id="IPR001138">
    <property type="entry name" value="Zn2Cys6_DnaBD"/>
</dbReference>
<feature type="region of interest" description="Disordered" evidence="5">
    <location>
        <begin position="1"/>
        <end position="30"/>
    </location>
</feature>
<dbReference type="Pfam" id="PF11951">
    <property type="entry name" value="Fungal_trans_2"/>
    <property type="match status" value="1"/>
</dbReference>
<dbReference type="PANTHER" id="PTHR37488:SF8">
    <property type="entry name" value="DUF1275 DOMAIN PROTEIN (AFU_ORTHOLOGUE AFUA_5G13060)"/>
    <property type="match status" value="1"/>
</dbReference>
<feature type="transmembrane region" description="Helical" evidence="6">
    <location>
        <begin position="810"/>
        <end position="828"/>
    </location>
</feature>
<dbReference type="InterPro" id="IPR010699">
    <property type="entry name" value="DUF1275"/>
</dbReference>
<feature type="transmembrane region" description="Helical" evidence="6">
    <location>
        <begin position="774"/>
        <end position="798"/>
    </location>
</feature>
<keyword evidence="2" id="KW-0238">DNA-binding</keyword>
<dbReference type="GO" id="GO:0000981">
    <property type="term" value="F:DNA-binding transcription factor activity, RNA polymerase II-specific"/>
    <property type="evidence" value="ECO:0007669"/>
    <property type="project" value="InterPro"/>
</dbReference>
<dbReference type="SMART" id="SM00066">
    <property type="entry name" value="GAL4"/>
    <property type="match status" value="1"/>
</dbReference>
<dbReference type="AlphaFoldDB" id="A0A093XDE9"/>
<evidence type="ECO:0000256" key="2">
    <source>
        <dbReference type="ARBA" id="ARBA00023125"/>
    </source>
</evidence>
<dbReference type="Gene3D" id="4.10.240.10">
    <property type="entry name" value="Zn(2)-C6 fungal-type DNA-binding domain"/>
    <property type="match status" value="1"/>
</dbReference>
<feature type="transmembrane region" description="Helical" evidence="6">
    <location>
        <begin position="741"/>
        <end position="762"/>
    </location>
</feature>
<feature type="compositionally biased region" description="Polar residues" evidence="5">
    <location>
        <begin position="629"/>
        <end position="638"/>
    </location>
</feature>
<dbReference type="PANTHER" id="PTHR37488">
    <property type="entry name" value="DUF1275 DOMAIN-CONTAINING PROTEIN"/>
    <property type="match status" value="1"/>
</dbReference>
<dbReference type="SUPFAM" id="SSF57701">
    <property type="entry name" value="Zn2/Cys6 DNA-binding domain"/>
    <property type="match status" value="1"/>
</dbReference>
<dbReference type="InterPro" id="IPR036864">
    <property type="entry name" value="Zn2-C6_fun-type_DNA-bd_sf"/>
</dbReference>
<dbReference type="Pfam" id="PF00172">
    <property type="entry name" value="Zn_clus"/>
    <property type="match status" value="1"/>
</dbReference>